<dbReference type="Proteomes" id="UP000299102">
    <property type="component" value="Unassembled WGS sequence"/>
</dbReference>
<feature type="region of interest" description="Disordered" evidence="1">
    <location>
        <begin position="21"/>
        <end position="53"/>
    </location>
</feature>
<proteinExistence type="predicted"/>
<keyword evidence="3" id="KW-1185">Reference proteome</keyword>
<gene>
    <name evidence="2" type="ORF">EVAR_31169_1</name>
</gene>
<reference evidence="2 3" key="1">
    <citation type="journal article" date="2019" name="Commun. Biol.">
        <title>The bagworm genome reveals a unique fibroin gene that provides high tensile strength.</title>
        <authorList>
            <person name="Kono N."/>
            <person name="Nakamura H."/>
            <person name="Ohtoshi R."/>
            <person name="Tomita M."/>
            <person name="Numata K."/>
            <person name="Arakawa K."/>
        </authorList>
    </citation>
    <scope>NUCLEOTIDE SEQUENCE [LARGE SCALE GENOMIC DNA]</scope>
</reference>
<evidence type="ECO:0000313" key="2">
    <source>
        <dbReference type="EMBL" id="GBP43285.1"/>
    </source>
</evidence>
<dbReference type="AlphaFoldDB" id="A0A4C1VZN4"/>
<accession>A0A4C1VZN4</accession>
<name>A0A4C1VZN4_EUMVA</name>
<comment type="caution">
    <text evidence="2">The sequence shown here is derived from an EMBL/GenBank/DDBJ whole genome shotgun (WGS) entry which is preliminary data.</text>
</comment>
<sequence>MANKISGAVMFSRITPVKRNSGVPPHCVKSYPNRVMRDGDEAGRAGGGRGRTPLSSNLNFHLSDFVASIPISFIREERDRYRDACDGT</sequence>
<evidence type="ECO:0000256" key="1">
    <source>
        <dbReference type="SAM" id="MobiDB-lite"/>
    </source>
</evidence>
<dbReference type="EMBL" id="BGZK01000433">
    <property type="protein sequence ID" value="GBP43285.1"/>
    <property type="molecule type" value="Genomic_DNA"/>
</dbReference>
<protein>
    <submittedName>
        <fullName evidence="2">Uncharacterized protein</fullName>
    </submittedName>
</protein>
<organism evidence="2 3">
    <name type="scientific">Eumeta variegata</name>
    <name type="common">Bagworm moth</name>
    <name type="synonym">Eumeta japonica</name>
    <dbReference type="NCBI Taxonomy" id="151549"/>
    <lineage>
        <taxon>Eukaryota</taxon>
        <taxon>Metazoa</taxon>
        <taxon>Ecdysozoa</taxon>
        <taxon>Arthropoda</taxon>
        <taxon>Hexapoda</taxon>
        <taxon>Insecta</taxon>
        <taxon>Pterygota</taxon>
        <taxon>Neoptera</taxon>
        <taxon>Endopterygota</taxon>
        <taxon>Lepidoptera</taxon>
        <taxon>Glossata</taxon>
        <taxon>Ditrysia</taxon>
        <taxon>Tineoidea</taxon>
        <taxon>Psychidae</taxon>
        <taxon>Oiketicinae</taxon>
        <taxon>Eumeta</taxon>
    </lineage>
</organism>
<evidence type="ECO:0000313" key="3">
    <source>
        <dbReference type="Proteomes" id="UP000299102"/>
    </source>
</evidence>